<name>A0A2W1JLQ4_9CYAN</name>
<organism evidence="5 6">
    <name type="scientific">Acaryochloris thomasi RCC1774</name>
    <dbReference type="NCBI Taxonomy" id="1764569"/>
    <lineage>
        <taxon>Bacteria</taxon>
        <taxon>Bacillati</taxon>
        <taxon>Cyanobacteriota</taxon>
        <taxon>Cyanophyceae</taxon>
        <taxon>Acaryochloridales</taxon>
        <taxon>Acaryochloridaceae</taxon>
        <taxon>Acaryochloris</taxon>
        <taxon>Acaryochloris thomasi</taxon>
    </lineage>
</organism>
<keyword evidence="3" id="KW-0173">Coenzyme A biosynthesis</keyword>
<comment type="similarity">
    <text evidence="3">Belongs to the CoaE family.</text>
</comment>
<dbReference type="PANTHER" id="PTHR10695">
    <property type="entry name" value="DEPHOSPHO-COA KINASE-RELATED"/>
    <property type="match status" value="1"/>
</dbReference>
<dbReference type="EC" id="2.7.1.24" evidence="3 4"/>
<dbReference type="PANTHER" id="PTHR10695:SF46">
    <property type="entry name" value="BIFUNCTIONAL COENZYME A SYNTHASE-RELATED"/>
    <property type="match status" value="1"/>
</dbReference>
<sequence length="202" mass="22537">MPMQRIIGLTGGIATGKTTVADYLATQYALPILDADHYAREAVQPGSPILQQICDRNGPSILQADGTLDRQRLGDLIFSNSEERQWLEEQIHPFVCDRIHQILQLHLQEPIVVLVIPLLFEAQMTHLVSEIWVVHCHPEQQKQRLMARNQLTPTQAEARIKSQIALTEKIAQATVALDNSKDAATLLRQVDQAIKIAPTSGD</sequence>
<gene>
    <name evidence="5" type="primary">coaE_1</name>
    <name evidence="3" type="synonym">coaE</name>
    <name evidence="5" type="ORF">C1752_04504</name>
</gene>
<dbReference type="InterPro" id="IPR001977">
    <property type="entry name" value="Depp_CoAkinase"/>
</dbReference>
<dbReference type="GO" id="GO:0005737">
    <property type="term" value="C:cytoplasm"/>
    <property type="evidence" value="ECO:0007669"/>
    <property type="project" value="UniProtKB-SubCell"/>
</dbReference>
<dbReference type="NCBIfam" id="TIGR00152">
    <property type="entry name" value="dephospho-CoA kinase"/>
    <property type="match status" value="1"/>
</dbReference>
<evidence type="ECO:0000256" key="1">
    <source>
        <dbReference type="ARBA" id="ARBA00022741"/>
    </source>
</evidence>
<dbReference type="Pfam" id="PF01121">
    <property type="entry name" value="CoaE"/>
    <property type="match status" value="1"/>
</dbReference>
<proteinExistence type="inferred from homology"/>
<evidence type="ECO:0000256" key="3">
    <source>
        <dbReference type="HAMAP-Rule" id="MF_00376"/>
    </source>
</evidence>
<dbReference type="Proteomes" id="UP000248857">
    <property type="component" value="Unassembled WGS sequence"/>
</dbReference>
<comment type="subcellular location">
    <subcellularLocation>
        <location evidence="3">Cytoplasm</location>
    </subcellularLocation>
</comment>
<dbReference type="Gene3D" id="3.40.50.300">
    <property type="entry name" value="P-loop containing nucleotide triphosphate hydrolases"/>
    <property type="match status" value="1"/>
</dbReference>
<dbReference type="CDD" id="cd02022">
    <property type="entry name" value="DPCK"/>
    <property type="match status" value="1"/>
</dbReference>
<dbReference type="AlphaFoldDB" id="A0A2W1JLQ4"/>
<protein>
    <recommendedName>
        <fullName evidence="3 4">Dephospho-CoA kinase</fullName>
        <ecNumber evidence="3 4">2.7.1.24</ecNumber>
    </recommendedName>
    <alternativeName>
        <fullName evidence="3">Dephosphocoenzyme A kinase</fullName>
    </alternativeName>
</protein>
<dbReference type="PROSITE" id="PS51219">
    <property type="entry name" value="DPCK"/>
    <property type="match status" value="1"/>
</dbReference>
<keyword evidence="1 3" id="KW-0547">Nucleotide-binding</keyword>
<comment type="function">
    <text evidence="3">Catalyzes the phosphorylation of the 3'-hydroxyl group of dephosphocoenzyme A to form coenzyme A.</text>
</comment>
<dbReference type="UniPathway" id="UPA00241">
    <property type="reaction ID" value="UER00356"/>
</dbReference>
<dbReference type="HAMAP" id="MF_00376">
    <property type="entry name" value="Dephospho_CoA_kinase"/>
    <property type="match status" value="1"/>
</dbReference>
<keyword evidence="3 5" id="KW-0418">Kinase</keyword>
<comment type="pathway">
    <text evidence="3">Cofactor biosynthesis; coenzyme A biosynthesis; CoA from (R)-pantothenate: step 5/5.</text>
</comment>
<dbReference type="InterPro" id="IPR027417">
    <property type="entry name" value="P-loop_NTPase"/>
</dbReference>
<evidence type="ECO:0000256" key="4">
    <source>
        <dbReference type="NCBIfam" id="TIGR00152"/>
    </source>
</evidence>
<evidence type="ECO:0000256" key="2">
    <source>
        <dbReference type="ARBA" id="ARBA00022840"/>
    </source>
</evidence>
<keyword evidence="3" id="KW-0963">Cytoplasm</keyword>
<feature type="binding site" evidence="3">
    <location>
        <begin position="14"/>
        <end position="19"/>
    </location>
    <ligand>
        <name>ATP</name>
        <dbReference type="ChEBI" id="CHEBI:30616"/>
    </ligand>
</feature>
<comment type="caution">
    <text evidence="5">The sequence shown here is derived from an EMBL/GenBank/DDBJ whole genome shotgun (WGS) entry which is preliminary data.</text>
</comment>
<dbReference type="GO" id="GO:0004140">
    <property type="term" value="F:dephospho-CoA kinase activity"/>
    <property type="evidence" value="ECO:0007669"/>
    <property type="project" value="UniProtKB-UniRule"/>
</dbReference>
<reference evidence="5 6" key="1">
    <citation type="journal article" date="2018" name="Sci. Rep.">
        <title>A novel species of the marine cyanobacterium Acaryochloris with a unique pigment content and lifestyle.</title>
        <authorList>
            <person name="Partensky F."/>
            <person name="Six C."/>
            <person name="Ratin M."/>
            <person name="Garczarek L."/>
            <person name="Vaulot D."/>
            <person name="Probert I."/>
            <person name="Calteau A."/>
            <person name="Gourvil P."/>
            <person name="Marie D."/>
            <person name="Grebert T."/>
            <person name="Bouchier C."/>
            <person name="Le Panse S."/>
            <person name="Gachenot M."/>
            <person name="Rodriguez F."/>
            <person name="Garrido J.L."/>
        </authorList>
    </citation>
    <scope>NUCLEOTIDE SEQUENCE [LARGE SCALE GENOMIC DNA]</scope>
    <source>
        <strain evidence="5 6">RCC1774</strain>
    </source>
</reference>
<evidence type="ECO:0000313" key="6">
    <source>
        <dbReference type="Proteomes" id="UP000248857"/>
    </source>
</evidence>
<keyword evidence="6" id="KW-1185">Reference proteome</keyword>
<keyword evidence="3 5" id="KW-0808">Transferase</keyword>
<comment type="catalytic activity">
    <reaction evidence="3">
        <text>3'-dephospho-CoA + ATP = ADP + CoA + H(+)</text>
        <dbReference type="Rhea" id="RHEA:18245"/>
        <dbReference type="ChEBI" id="CHEBI:15378"/>
        <dbReference type="ChEBI" id="CHEBI:30616"/>
        <dbReference type="ChEBI" id="CHEBI:57287"/>
        <dbReference type="ChEBI" id="CHEBI:57328"/>
        <dbReference type="ChEBI" id="CHEBI:456216"/>
        <dbReference type="EC" id="2.7.1.24"/>
    </reaction>
</comment>
<accession>A0A2W1JLQ4</accession>
<evidence type="ECO:0000313" key="5">
    <source>
        <dbReference type="EMBL" id="PZD71812.1"/>
    </source>
</evidence>
<dbReference type="GO" id="GO:0005524">
    <property type="term" value="F:ATP binding"/>
    <property type="evidence" value="ECO:0007669"/>
    <property type="project" value="UniProtKB-UniRule"/>
</dbReference>
<dbReference type="SUPFAM" id="SSF52540">
    <property type="entry name" value="P-loop containing nucleoside triphosphate hydrolases"/>
    <property type="match status" value="1"/>
</dbReference>
<keyword evidence="2 3" id="KW-0067">ATP-binding</keyword>
<dbReference type="GO" id="GO:0015937">
    <property type="term" value="P:coenzyme A biosynthetic process"/>
    <property type="evidence" value="ECO:0007669"/>
    <property type="project" value="UniProtKB-UniRule"/>
</dbReference>
<dbReference type="EMBL" id="PQWO01000014">
    <property type="protein sequence ID" value="PZD71812.1"/>
    <property type="molecule type" value="Genomic_DNA"/>
</dbReference>